<feature type="transmembrane region" description="Helical" evidence="1">
    <location>
        <begin position="212"/>
        <end position="231"/>
    </location>
</feature>
<reference evidence="2" key="1">
    <citation type="submission" date="2020-05" db="EMBL/GenBank/DDBJ databases">
        <authorList>
            <person name="Chiriac C."/>
            <person name="Salcher M."/>
            <person name="Ghai R."/>
            <person name="Kavagutti S V."/>
        </authorList>
    </citation>
    <scope>NUCLEOTIDE SEQUENCE</scope>
</reference>
<dbReference type="EMBL" id="CAEZUX010000028">
    <property type="protein sequence ID" value="CAB4610784.1"/>
    <property type="molecule type" value="Genomic_DNA"/>
</dbReference>
<protein>
    <submittedName>
        <fullName evidence="2">Unannotated protein</fullName>
    </submittedName>
</protein>
<keyword evidence="1" id="KW-1133">Transmembrane helix</keyword>
<name>A0A6J6HIF6_9ZZZZ</name>
<proteinExistence type="predicted"/>
<evidence type="ECO:0000256" key="1">
    <source>
        <dbReference type="SAM" id="Phobius"/>
    </source>
</evidence>
<feature type="transmembrane region" description="Helical" evidence="1">
    <location>
        <begin position="188"/>
        <end position="207"/>
    </location>
</feature>
<evidence type="ECO:0000313" key="2">
    <source>
        <dbReference type="EMBL" id="CAB4610784.1"/>
    </source>
</evidence>
<accession>A0A6J6HIF6</accession>
<gene>
    <name evidence="2" type="ORF">UFOPK1874_00407</name>
</gene>
<feature type="transmembrane region" description="Helical" evidence="1">
    <location>
        <begin position="305"/>
        <end position="326"/>
    </location>
</feature>
<organism evidence="2">
    <name type="scientific">freshwater metagenome</name>
    <dbReference type="NCBI Taxonomy" id="449393"/>
    <lineage>
        <taxon>unclassified sequences</taxon>
        <taxon>metagenomes</taxon>
        <taxon>ecological metagenomes</taxon>
    </lineage>
</organism>
<feature type="transmembrane region" description="Helical" evidence="1">
    <location>
        <begin position="243"/>
        <end position="263"/>
    </location>
</feature>
<keyword evidence="1" id="KW-0472">Membrane</keyword>
<dbReference type="AlphaFoldDB" id="A0A6J6HIF6"/>
<sequence>MYLEPRWQYRSGVRLFVGLLSLLPLAPAHLGSGDSVQPRNTESVITSIAPAVPDGVKIEIIGGDTFVRLTAVGVRAEVRGYDDEPYLRISAEGLVEINESSVTAVLNGDRYGNVDTSQMEPNLVPKWRTIATNGIAMWHDHRSHWMSPKLPAAIDDKGTVLNWDIPMIIAGQRTLVSGTLFLRDKSSIAWWLAGLPAVVIAVLLSLFRRRGFFAIVLAASLLGVVAGFMEYNGLPDDARITPVMLMFCAGAAAIAIASMARLIRPGAMHIAVSLNAGAGAALVVCGFLTANQVRASYIPGIDQMWIARIAIPIMMGIGFVSVIDGVTRIVRSAP</sequence>
<keyword evidence="1" id="KW-0812">Transmembrane</keyword>
<feature type="transmembrane region" description="Helical" evidence="1">
    <location>
        <begin position="270"/>
        <end position="293"/>
    </location>
</feature>